<evidence type="ECO:0000256" key="1">
    <source>
        <dbReference type="SAM" id="MobiDB-lite"/>
    </source>
</evidence>
<sequence>MRLLQAIYCILPLLATVRVADAFTKTCKRTLLKYGPLSRAPNGEWKPLYRDRKVVSDIVTIKVDKKKPCHSIPKNRNAKSLQKTKGYKSSRKYKTKRSQKCRHYGTVAALNMGGARDSDSLGSVLRIAGVGMSSDRSTKGPQIMRGQYNHSKRLGKRNSRKLGKRSSRKMGRRNRNMRRRNRKM</sequence>
<name>A0A2H9TLG1_9FUNG</name>
<feature type="region of interest" description="Disordered" evidence="1">
    <location>
        <begin position="132"/>
        <end position="184"/>
    </location>
</feature>
<comment type="caution">
    <text evidence="3">The sequence shown here is derived from an EMBL/GenBank/DDBJ whole genome shotgun (WGS) entry which is preliminary data.</text>
</comment>
<evidence type="ECO:0000313" key="3">
    <source>
        <dbReference type="EMBL" id="PJF18480.1"/>
    </source>
</evidence>
<dbReference type="Proteomes" id="UP000240830">
    <property type="component" value="Unassembled WGS sequence"/>
</dbReference>
<proteinExistence type="predicted"/>
<feature type="region of interest" description="Disordered" evidence="1">
    <location>
        <begin position="68"/>
        <end position="98"/>
    </location>
</feature>
<feature type="compositionally biased region" description="Basic residues" evidence="1">
    <location>
        <begin position="150"/>
        <end position="184"/>
    </location>
</feature>
<protein>
    <submittedName>
        <fullName evidence="3">Uncharacterized protein</fullName>
    </submittedName>
</protein>
<feature type="chain" id="PRO_5014131815" evidence="2">
    <location>
        <begin position="23"/>
        <end position="184"/>
    </location>
</feature>
<evidence type="ECO:0000313" key="4">
    <source>
        <dbReference type="Proteomes" id="UP000240830"/>
    </source>
</evidence>
<dbReference type="AlphaFoldDB" id="A0A2H9TLG1"/>
<reference evidence="3 4" key="1">
    <citation type="submission" date="2016-10" db="EMBL/GenBank/DDBJ databases">
        <title>The genome of Paramicrosporidium saccamoebae is the missing link in understanding Cryptomycota and Microsporidia evolution.</title>
        <authorList>
            <person name="Quandt C.A."/>
            <person name="Beaudet D."/>
            <person name="Corsaro D."/>
            <person name="Michel R."/>
            <person name="Corradi N."/>
            <person name="James T."/>
        </authorList>
    </citation>
    <scope>NUCLEOTIDE SEQUENCE [LARGE SCALE GENOMIC DNA]</scope>
    <source>
        <strain evidence="3 4">KSL3</strain>
    </source>
</reference>
<gene>
    <name evidence="3" type="ORF">PSACC_01703</name>
</gene>
<feature type="non-terminal residue" evidence="3">
    <location>
        <position position="184"/>
    </location>
</feature>
<keyword evidence="2" id="KW-0732">Signal</keyword>
<dbReference type="EMBL" id="MTSL01000121">
    <property type="protein sequence ID" value="PJF18480.1"/>
    <property type="molecule type" value="Genomic_DNA"/>
</dbReference>
<feature type="compositionally biased region" description="Basic residues" evidence="1">
    <location>
        <begin position="85"/>
        <end position="98"/>
    </location>
</feature>
<accession>A0A2H9TLG1</accession>
<organism evidence="3 4">
    <name type="scientific">Paramicrosporidium saccamoebae</name>
    <dbReference type="NCBI Taxonomy" id="1246581"/>
    <lineage>
        <taxon>Eukaryota</taxon>
        <taxon>Fungi</taxon>
        <taxon>Fungi incertae sedis</taxon>
        <taxon>Cryptomycota</taxon>
        <taxon>Cryptomycota incertae sedis</taxon>
        <taxon>Paramicrosporidium</taxon>
    </lineage>
</organism>
<keyword evidence="4" id="KW-1185">Reference proteome</keyword>
<evidence type="ECO:0000256" key="2">
    <source>
        <dbReference type="SAM" id="SignalP"/>
    </source>
</evidence>
<feature type="signal peptide" evidence="2">
    <location>
        <begin position="1"/>
        <end position="22"/>
    </location>
</feature>